<reference evidence="10 11" key="2">
    <citation type="submission" date="2019-09" db="EMBL/GenBank/DDBJ databases">
        <title>Taxonomic note: a critical rebuttal of the proposed division of the genus Arcobacter into six genera, emended descriptions of Arcobacter anaerophilus and the genus Arcobacter, and an assessment of genus-level boundaries for Epsilonproteobacteria using in silico genomic comparator tools.</title>
        <authorList>
            <person name="On S.L.W."/>
            <person name="Miller W.G."/>
            <person name="Biggs P."/>
            <person name="Cornelius A."/>
            <person name="Vandamme P."/>
        </authorList>
    </citation>
    <scope>NUCLEOTIDE SEQUENCE [LARGE SCALE GENOMIC DNA]</scope>
    <source>
        <strain evidence="10 11">CCUG 56899</strain>
    </source>
</reference>
<feature type="domain" description="OmpR/PhoB-type" evidence="9">
    <location>
        <begin position="119"/>
        <end position="211"/>
    </location>
</feature>
<feature type="modified residue" description="4-aspartylphosphate" evidence="6">
    <location>
        <position position="50"/>
    </location>
</feature>
<keyword evidence="5" id="KW-0804">Transcription</keyword>
<evidence type="ECO:0000313" key="10">
    <source>
        <dbReference type="EMBL" id="QEP41343.1"/>
    </source>
</evidence>
<dbReference type="SUPFAM" id="SSF52172">
    <property type="entry name" value="CheY-like"/>
    <property type="match status" value="1"/>
</dbReference>
<dbReference type="Gene3D" id="1.10.10.10">
    <property type="entry name" value="Winged helix-like DNA-binding domain superfamily/Winged helix DNA-binding domain"/>
    <property type="match status" value="1"/>
</dbReference>
<feature type="DNA-binding region" description="OmpR/PhoB-type" evidence="7">
    <location>
        <begin position="119"/>
        <end position="211"/>
    </location>
</feature>
<dbReference type="SUPFAM" id="SSF46894">
    <property type="entry name" value="C-terminal effector domain of the bipartite response regulators"/>
    <property type="match status" value="1"/>
</dbReference>
<dbReference type="GO" id="GO:0000156">
    <property type="term" value="F:phosphorelay response regulator activity"/>
    <property type="evidence" value="ECO:0007669"/>
    <property type="project" value="TreeGrafter"/>
</dbReference>
<dbReference type="PROSITE" id="PS50110">
    <property type="entry name" value="RESPONSE_REGULATORY"/>
    <property type="match status" value="1"/>
</dbReference>
<evidence type="ECO:0000313" key="11">
    <source>
        <dbReference type="Proteomes" id="UP000322644"/>
    </source>
</evidence>
<evidence type="ECO:0000256" key="6">
    <source>
        <dbReference type="PROSITE-ProRule" id="PRU00169"/>
    </source>
</evidence>
<dbReference type="EMBL" id="CP036246">
    <property type="protein sequence ID" value="QEP41343.1"/>
    <property type="molecule type" value="Genomic_DNA"/>
</dbReference>
<evidence type="ECO:0000259" key="8">
    <source>
        <dbReference type="PROSITE" id="PS50110"/>
    </source>
</evidence>
<dbReference type="InterPro" id="IPR011006">
    <property type="entry name" value="CheY-like_superfamily"/>
</dbReference>
<dbReference type="Pfam" id="PF00486">
    <property type="entry name" value="Trans_reg_C"/>
    <property type="match status" value="1"/>
</dbReference>
<dbReference type="PROSITE" id="PS51755">
    <property type="entry name" value="OMPR_PHOB"/>
    <property type="match status" value="1"/>
</dbReference>
<dbReference type="Pfam" id="PF00072">
    <property type="entry name" value="Response_reg"/>
    <property type="match status" value="1"/>
</dbReference>
<evidence type="ECO:0000256" key="7">
    <source>
        <dbReference type="PROSITE-ProRule" id="PRU01091"/>
    </source>
</evidence>
<dbReference type="InterPro" id="IPR016032">
    <property type="entry name" value="Sig_transdc_resp-reg_C-effctor"/>
</dbReference>
<dbReference type="InterPro" id="IPR001867">
    <property type="entry name" value="OmpR/PhoB-type_DNA-bd"/>
</dbReference>
<dbReference type="GO" id="GO:0006355">
    <property type="term" value="P:regulation of DNA-templated transcription"/>
    <property type="evidence" value="ECO:0007669"/>
    <property type="project" value="InterPro"/>
</dbReference>
<gene>
    <name evidence="10" type="ORF">APORC_1782</name>
</gene>
<accession>A0A5C2HEJ4</accession>
<protein>
    <submittedName>
        <fullName evidence="10">Two-component system response regulator</fullName>
    </submittedName>
</protein>
<dbReference type="PANTHER" id="PTHR48111:SF21">
    <property type="entry name" value="DNA-BINDING DUAL MASTER TRANSCRIPTIONAL REGULATOR RPAA"/>
    <property type="match status" value="1"/>
</dbReference>
<evidence type="ECO:0000256" key="2">
    <source>
        <dbReference type="ARBA" id="ARBA00023012"/>
    </source>
</evidence>
<evidence type="ECO:0000256" key="3">
    <source>
        <dbReference type="ARBA" id="ARBA00023015"/>
    </source>
</evidence>
<dbReference type="AlphaFoldDB" id="A0A5C2HEJ4"/>
<feature type="domain" description="Response regulatory" evidence="8">
    <location>
        <begin position="2"/>
        <end position="115"/>
    </location>
</feature>
<reference evidence="10 11" key="1">
    <citation type="submission" date="2019-09" db="EMBL/GenBank/DDBJ databases">
        <title>Complete genome sequencing of four Arcobacter species reveals a diverse suite of mobile elements.</title>
        <authorList>
            <person name="Miller W.G."/>
            <person name="Yee E."/>
            <person name="Bono J.L."/>
        </authorList>
    </citation>
    <scope>NUCLEOTIDE SEQUENCE [LARGE SCALE GENOMIC DNA]</scope>
    <source>
        <strain evidence="10 11">CCUG 56899</strain>
    </source>
</reference>
<evidence type="ECO:0000256" key="5">
    <source>
        <dbReference type="ARBA" id="ARBA00023163"/>
    </source>
</evidence>
<keyword evidence="1 6" id="KW-0597">Phosphoprotein</keyword>
<dbReference type="InterPro" id="IPR036388">
    <property type="entry name" value="WH-like_DNA-bd_sf"/>
</dbReference>
<name>A0A5C2HEJ4_9BACT</name>
<organism evidence="10 11">
    <name type="scientific">Arcobacter porcinus</name>
    <dbReference type="NCBI Taxonomy" id="1935204"/>
    <lineage>
        <taxon>Bacteria</taxon>
        <taxon>Pseudomonadati</taxon>
        <taxon>Campylobacterota</taxon>
        <taxon>Epsilonproteobacteria</taxon>
        <taxon>Campylobacterales</taxon>
        <taxon>Arcobacteraceae</taxon>
        <taxon>Arcobacter</taxon>
    </lineage>
</organism>
<dbReference type="Proteomes" id="UP000322644">
    <property type="component" value="Chromosome"/>
</dbReference>
<dbReference type="InterPro" id="IPR039420">
    <property type="entry name" value="WalR-like"/>
</dbReference>
<dbReference type="Gene3D" id="3.40.50.2300">
    <property type="match status" value="1"/>
</dbReference>
<dbReference type="KEGG" id="apoc:APORC_1782"/>
<dbReference type="GO" id="GO:0032993">
    <property type="term" value="C:protein-DNA complex"/>
    <property type="evidence" value="ECO:0007669"/>
    <property type="project" value="TreeGrafter"/>
</dbReference>
<dbReference type="GO" id="GO:0000976">
    <property type="term" value="F:transcription cis-regulatory region binding"/>
    <property type="evidence" value="ECO:0007669"/>
    <property type="project" value="TreeGrafter"/>
</dbReference>
<keyword evidence="2" id="KW-0902">Two-component regulatory system</keyword>
<keyword evidence="3" id="KW-0805">Transcription regulation</keyword>
<dbReference type="InterPro" id="IPR001789">
    <property type="entry name" value="Sig_transdc_resp-reg_receiver"/>
</dbReference>
<evidence type="ECO:0000256" key="4">
    <source>
        <dbReference type="ARBA" id="ARBA00023125"/>
    </source>
</evidence>
<dbReference type="PANTHER" id="PTHR48111">
    <property type="entry name" value="REGULATOR OF RPOS"/>
    <property type="match status" value="1"/>
</dbReference>
<proteinExistence type="predicted"/>
<dbReference type="SMART" id="SM00448">
    <property type="entry name" value="REC"/>
    <property type="match status" value="1"/>
</dbReference>
<dbReference type="GO" id="GO:0005829">
    <property type="term" value="C:cytosol"/>
    <property type="evidence" value="ECO:0007669"/>
    <property type="project" value="TreeGrafter"/>
</dbReference>
<dbReference type="RefSeq" id="WP_066387588.1">
    <property type="nucleotide sequence ID" value="NZ_CP036246.2"/>
</dbReference>
<evidence type="ECO:0000256" key="1">
    <source>
        <dbReference type="ARBA" id="ARBA00022553"/>
    </source>
</evidence>
<keyword evidence="4 7" id="KW-0238">DNA-binding</keyword>
<evidence type="ECO:0000259" key="9">
    <source>
        <dbReference type="PROSITE" id="PS51755"/>
    </source>
</evidence>
<dbReference type="SMART" id="SM00862">
    <property type="entry name" value="Trans_reg_C"/>
    <property type="match status" value="1"/>
</dbReference>
<sequence>MKIFLLEDDFSLNESIKDMLESEGFSVDSFYDGNIAYQNISSEYTLYILDIFVPNLNGIELMDKIKKENKLATVFIMSANIDISMIEEAYKKGCDDYLKKPFNIQELLFKLKKYQDKQDNFMLSEGVYFNIIQNKLICNDEELELTKREKLFINLLISNKGNNVSYDLIEEYVYEGEFKTIDAIRSLVKRVRKKLPTNIIITNLDEGYYIK</sequence>